<protein>
    <recommendedName>
        <fullName evidence="3">Peptidase M19</fullName>
    </recommendedName>
</protein>
<dbReference type="PANTHER" id="PTHR10443:SF12">
    <property type="entry name" value="DIPEPTIDASE"/>
    <property type="match status" value="1"/>
</dbReference>
<evidence type="ECO:0000313" key="1">
    <source>
        <dbReference type="EMBL" id="PHN06414.1"/>
    </source>
</evidence>
<dbReference type="PANTHER" id="PTHR10443">
    <property type="entry name" value="MICROSOMAL DIPEPTIDASE"/>
    <property type="match status" value="1"/>
</dbReference>
<dbReference type="RefSeq" id="WP_099150398.1">
    <property type="nucleotide sequence ID" value="NZ_PDUD01000018.1"/>
</dbReference>
<dbReference type="PROSITE" id="PS51365">
    <property type="entry name" value="RENAL_DIPEPTIDASE_2"/>
    <property type="match status" value="1"/>
</dbReference>
<comment type="caution">
    <text evidence="1">The sequence shown here is derived from an EMBL/GenBank/DDBJ whole genome shotgun (WGS) entry which is preliminary data.</text>
</comment>
<evidence type="ECO:0008006" key="3">
    <source>
        <dbReference type="Google" id="ProtNLM"/>
    </source>
</evidence>
<dbReference type="InterPro" id="IPR008257">
    <property type="entry name" value="Pept_M19"/>
</dbReference>
<organism evidence="1 2">
    <name type="scientific">Flavilitoribacter nigricans (strain ATCC 23147 / DSM 23189 / NBRC 102662 / NCIMB 1420 / SS-2)</name>
    <name type="common">Lewinella nigricans</name>
    <dbReference type="NCBI Taxonomy" id="1122177"/>
    <lineage>
        <taxon>Bacteria</taxon>
        <taxon>Pseudomonadati</taxon>
        <taxon>Bacteroidota</taxon>
        <taxon>Saprospiria</taxon>
        <taxon>Saprospirales</taxon>
        <taxon>Lewinellaceae</taxon>
        <taxon>Flavilitoribacter</taxon>
    </lineage>
</organism>
<keyword evidence="2" id="KW-1185">Reference proteome</keyword>
<gene>
    <name evidence="1" type="ORF">CRP01_12660</name>
</gene>
<dbReference type="Pfam" id="PF01244">
    <property type="entry name" value="Peptidase_M19"/>
    <property type="match status" value="1"/>
</dbReference>
<dbReference type="Gene3D" id="3.20.20.140">
    <property type="entry name" value="Metal-dependent hydrolases"/>
    <property type="match status" value="1"/>
</dbReference>
<dbReference type="AlphaFoldDB" id="A0A2D0ND23"/>
<dbReference type="Proteomes" id="UP000223913">
    <property type="component" value="Unassembled WGS sequence"/>
</dbReference>
<dbReference type="InterPro" id="IPR032466">
    <property type="entry name" value="Metal_Hydrolase"/>
</dbReference>
<sequence>MLIPVNLGRSFWAVFLLWLGVLLRPEGIAAQEVREFMDLQIHTTMHIPYWFFGDGLEYFDPEDPPKLKNKHRFKNVNYANFLEDNPGARIFVNGTILPELIASKKRARRLTLEQIRYVNDFADAHPDKFVVARTPEKVRRYVHETDKTIFIHSIEGAKRLINSAEDARFWADQGVAFVTLLHLVDTEHGASGIKPGFLGGVINFKGTFKKLFGAAKKRGLKEKGKQAIRWLADAGIMIDITHMSELTRRDALDFMEAENIPPIATHDLFRPIQQHARGLSREDIRRIYQQGGFIALPLSGEVLEPYRPEAPYQQMLEQLDRHCTGSIDEFKFTYQAVKSFLENELVLSNYQEPFSDLPEAQKVDWAIGFQSDFNGWLSHSRPRYGERGCYEGRPYPLQQLEVQGLVHPGLLGEHWEVLRAEEVDLEPIRRASEKFLQLWQHFMDHRQQN</sequence>
<dbReference type="GO" id="GO:0070573">
    <property type="term" value="F:metallodipeptidase activity"/>
    <property type="evidence" value="ECO:0007669"/>
    <property type="project" value="InterPro"/>
</dbReference>
<name>A0A2D0ND23_FLAN2</name>
<reference evidence="1 2" key="1">
    <citation type="submission" date="2017-10" db="EMBL/GenBank/DDBJ databases">
        <title>The draft genome sequence of Lewinella nigricans NBRC 102662.</title>
        <authorList>
            <person name="Wang K."/>
        </authorList>
    </citation>
    <scope>NUCLEOTIDE SEQUENCE [LARGE SCALE GENOMIC DNA]</scope>
    <source>
        <strain evidence="1 2">NBRC 102662</strain>
    </source>
</reference>
<dbReference type="SUPFAM" id="SSF51556">
    <property type="entry name" value="Metallo-dependent hydrolases"/>
    <property type="match status" value="1"/>
</dbReference>
<dbReference type="GO" id="GO:0006508">
    <property type="term" value="P:proteolysis"/>
    <property type="evidence" value="ECO:0007669"/>
    <property type="project" value="InterPro"/>
</dbReference>
<dbReference type="EMBL" id="PDUD01000018">
    <property type="protein sequence ID" value="PHN06414.1"/>
    <property type="molecule type" value="Genomic_DNA"/>
</dbReference>
<evidence type="ECO:0000313" key="2">
    <source>
        <dbReference type="Proteomes" id="UP000223913"/>
    </source>
</evidence>
<proteinExistence type="predicted"/>
<dbReference type="OrthoDB" id="1490215at2"/>
<accession>A0A2D0ND23</accession>